<evidence type="ECO:0000256" key="6">
    <source>
        <dbReference type="ARBA" id="ARBA00023002"/>
    </source>
</evidence>
<evidence type="ECO:0000256" key="5">
    <source>
        <dbReference type="ARBA" id="ARBA00022827"/>
    </source>
</evidence>
<dbReference type="InterPro" id="IPR001433">
    <property type="entry name" value="OxRdtase_FAD/NAD-bd"/>
</dbReference>
<dbReference type="PANTHER" id="PTHR47354">
    <property type="entry name" value="NADH OXIDOREDUCTASE HCR"/>
    <property type="match status" value="1"/>
</dbReference>
<dbReference type="InterPro" id="IPR050415">
    <property type="entry name" value="MRET"/>
</dbReference>
<dbReference type="InterPro" id="IPR039261">
    <property type="entry name" value="FNR_nucleotide-bd"/>
</dbReference>
<accession>A0A1X6ZLV0</accession>
<keyword evidence="8" id="KW-0411">Iron-sulfur</keyword>
<evidence type="ECO:0000256" key="8">
    <source>
        <dbReference type="ARBA" id="ARBA00023014"/>
    </source>
</evidence>
<dbReference type="GO" id="GO:0050660">
    <property type="term" value="F:flavin adenine dinucleotide binding"/>
    <property type="evidence" value="ECO:0007669"/>
    <property type="project" value="TreeGrafter"/>
</dbReference>
<evidence type="ECO:0000256" key="7">
    <source>
        <dbReference type="ARBA" id="ARBA00023004"/>
    </source>
</evidence>
<feature type="domain" description="2Fe-2S ferredoxin-type" evidence="9">
    <location>
        <begin position="264"/>
        <end position="352"/>
    </location>
</feature>
<dbReference type="GO" id="GO:0051537">
    <property type="term" value="F:2 iron, 2 sulfur cluster binding"/>
    <property type="evidence" value="ECO:0007669"/>
    <property type="project" value="UniProtKB-KW"/>
</dbReference>
<dbReference type="GO" id="GO:0046872">
    <property type="term" value="F:metal ion binding"/>
    <property type="evidence" value="ECO:0007669"/>
    <property type="project" value="UniProtKB-KW"/>
</dbReference>
<keyword evidence="2" id="KW-0285">Flavoprotein</keyword>
<dbReference type="Pfam" id="PF00175">
    <property type="entry name" value="NAD_binding_1"/>
    <property type="match status" value="1"/>
</dbReference>
<keyword evidence="5" id="KW-0274">FAD</keyword>
<evidence type="ECO:0000313" key="12">
    <source>
        <dbReference type="Proteomes" id="UP000193061"/>
    </source>
</evidence>
<evidence type="ECO:0000259" key="10">
    <source>
        <dbReference type="PROSITE" id="PS51384"/>
    </source>
</evidence>
<keyword evidence="3" id="KW-0001">2Fe-2S</keyword>
<protein>
    <submittedName>
        <fullName evidence="11">1,2-phenylacetyl-CoA epoxidase, subunit E</fullName>
        <ecNumber evidence="11">1.-.-.-</ecNumber>
    </submittedName>
</protein>
<dbReference type="PROSITE" id="PS51384">
    <property type="entry name" value="FAD_FR"/>
    <property type="match status" value="1"/>
</dbReference>
<organism evidence="11 12">
    <name type="scientific">Roseovarius albus</name>
    <dbReference type="NCBI Taxonomy" id="1247867"/>
    <lineage>
        <taxon>Bacteria</taxon>
        <taxon>Pseudomonadati</taxon>
        <taxon>Pseudomonadota</taxon>
        <taxon>Alphaproteobacteria</taxon>
        <taxon>Rhodobacterales</taxon>
        <taxon>Roseobacteraceae</taxon>
        <taxon>Roseovarius</taxon>
    </lineage>
</organism>
<gene>
    <name evidence="11" type="primary">paaE</name>
    <name evidence="11" type="ORF">ROA7450_02833</name>
</gene>
<dbReference type="InterPro" id="IPR008333">
    <property type="entry name" value="Cbr1-like_FAD-bd_dom"/>
</dbReference>
<dbReference type="SUPFAM" id="SSF54292">
    <property type="entry name" value="2Fe-2S ferredoxin-like"/>
    <property type="match status" value="1"/>
</dbReference>
<dbReference type="Gene3D" id="2.40.30.10">
    <property type="entry name" value="Translation factors"/>
    <property type="match status" value="1"/>
</dbReference>
<dbReference type="EC" id="1.-.-.-" evidence="11"/>
<reference evidence="11 12" key="1">
    <citation type="submission" date="2017-03" db="EMBL/GenBank/DDBJ databases">
        <authorList>
            <person name="Afonso C.L."/>
            <person name="Miller P.J."/>
            <person name="Scott M.A."/>
            <person name="Spackman E."/>
            <person name="Goraichik I."/>
            <person name="Dimitrov K.M."/>
            <person name="Suarez D.L."/>
            <person name="Swayne D.E."/>
        </authorList>
    </citation>
    <scope>NUCLEOTIDE SEQUENCE [LARGE SCALE GENOMIC DNA]</scope>
    <source>
        <strain evidence="11 12">CECT 7450</strain>
    </source>
</reference>
<keyword evidence="4" id="KW-0479">Metal-binding</keyword>
<dbReference type="Pfam" id="PF00111">
    <property type="entry name" value="Fer2"/>
    <property type="match status" value="1"/>
</dbReference>
<evidence type="ECO:0000256" key="3">
    <source>
        <dbReference type="ARBA" id="ARBA00022714"/>
    </source>
</evidence>
<dbReference type="EMBL" id="FWFX01000009">
    <property type="protein sequence ID" value="SLN55032.1"/>
    <property type="molecule type" value="Genomic_DNA"/>
</dbReference>
<dbReference type="Gene3D" id="3.10.20.30">
    <property type="match status" value="1"/>
</dbReference>
<dbReference type="SUPFAM" id="SSF52343">
    <property type="entry name" value="Ferredoxin reductase-like, C-terminal NADP-linked domain"/>
    <property type="match status" value="1"/>
</dbReference>
<dbReference type="InterPro" id="IPR001041">
    <property type="entry name" value="2Fe-2S_ferredoxin-type"/>
</dbReference>
<comment type="cofactor">
    <cofactor evidence="1">
        <name>FAD</name>
        <dbReference type="ChEBI" id="CHEBI:57692"/>
    </cofactor>
</comment>
<dbReference type="RefSeq" id="WP_085806457.1">
    <property type="nucleotide sequence ID" value="NZ_FWFX01000009.1"/>
</dbReference>
<evidence type="ECO:0000256" key="1">
    <source>
        <dbReference type="ARBA" id="ARBA00001974"/>
    </source>
</evidence>
<feature type="domain" description="FAD-binding FR-type" evidence="10">
    <location>
        <begin position="2"/>
        <end position="108"/>
    </location>
</feature>
<dbReference type="Gene3D" id="3.40.50.80">
    <property type="entry name" value="Nucleotide-binding domain of ferredoxin-NADP reductase (FNR) module"/>
    <property type="match status" value="1"/>
</dbReference>
<name>A0A1X6ZLV0_9RHOB</name>
<dbReference type="PROSITE" id="PS00197">
    <property type="entry name" value="2FE2S_FER_1"/>
    <property type="match status" value="1"/>
</dbReference>
<dbReference type="InterPro" id="IPR017927">
    <property type="entry name" value="FAD-bd_FR_type"/>
</dbReference>
<evidence type="ECO:0000259" key="9">
    <source>
        <dbReference type="PROSITE" id="PS51085"/>
    </source>
</evidence>
<dbReference type="CDD" id="cd00207">
    <property type="entry name" value="fer2"/>
    <property type="match status" value="1"/>
</dbReference>
<evidence type="ECO:0000256" key="4">
    <source>
        <dbReference type="ARBA" id="ARBA00022723"/>
    </source>
</evidence>
<dbReference type="InterPro" id="IPR012675">
    <property type="entry name" value="Beta-grasp_dom_sf"/>
</dbReference>
<evidence type="ECO:0000256" key="2">
    <source>
        <dbReference type="ARBA" id="ARBA00022630"/>
    </source>
</evidence>
<dbReference type="Pfam" id="PF00970">
    <property type="entry name" value="FAD_binding_6"/>
    <property type="match status" value="1"/>
</dbReference>
<dbReference type="PANTHER" id="PTHR47354:SF8">
    <property type="entry name" value="1,2-PHENYLACETYL-COA EPOXIDASE, SUBUNIT E"/>
    <property type="match status" value="1"/>
</dbReference>
<dbReference type="SUPFAM" id="SSF63380">
    <property type="entry name" value="Riboflavin synthase domain-like"/>
    <property type="match status" value="1"/>
</dbReference>
<dbReference type="OrthoDB" id="9792185at2"/>
<sequence>MQDFHQLKVLDTRSEIGDQAKTVMFDVPSHLRDTFAWKPGQHLSFRFNIKGEEVRRSYSISSSPDTGEPLRITVKRVKGGLISNHINDTVKAGDVIDVMPPFGGFTLAGEQNARCTHYFFGAGSGITPLYAMIGSVLASQPQSVAYLAYGNVNEKSMLLGEEINALVDANPEHLQVNHIFSKPGWLSGAEYWRSGIIDKDAIEALITENPPYAQDTQYYICGPGGMNKAVKDALMSLDVPASRIHMESYGGAAEIDDSVTGMAATAHIQLGGQTHEVSIAGGQTVLEAARAAGLAPPFSCQSGVCGACRAKLSDGTVHMRARMALEDADLAQGQILTCQSVATVEKIAVNYD</sequence>
<dbReference type="InterPro" id="IPR036010">
    <property type="entry name" value="2Fe-2S_ferredoxin-like_sf"/>
</dbReference>
<keyword evidence="12" id="KW-1185">Reference proteome</keyword>
<dbReference type="CDD" id="cd06214">
    <property type="entry name" value="PA_degradation_oxidoreductase_like"/>
    <property type="match status" value="1"/>
</dbReference>
<proteinExistence type="predicted"/>
<dbReference type="InterPro" id="IPR006058">
    <property type="entry name" value="2Fe2S_fd_BS"/>
</dbReference>
<dbReference type="GO" id="GO:0016491">
    <property type="term" value="F:oxidoreductase activity"/>
    <property type="evidence" value="ECO:0007669"/>
    <property type="project" value="UniProtKB-KW"/>
</dbReference>
<dbReference type="Proteomes" id="UP000193061">
    <property type="component" value="Unassembled WGS sequence"/>
</dbReference>
<dbReference type="AlphaFoldDB" id="A0A1X6ZLV0"/>
<evidence type="ECO:0000313" key="11">
    <source>
        <dbReference type="EMBL" id="SLN55032.1"/>
    </source>
</evidence>
<dbReference type="InterPro" id="IPR017938">
    <property type="entry name" value="Riboflavin_synthase-like_b-brl"/>
</dbReference>
<dbReference type="PROSITE" id="PS51085">
    <property type="entry name" value="2FE2S_FER_2"/>
    <property type="match status" value="1"/>
</dbReference>
<dbReference type="PRINTS" id="PR00406">
    <property type="entry name" value="CYTB5RDTASE"/>
</dbReference>
<keyword evidence="6 11" id="KW-0560">Oxidoreductase</keyword>
<keyword evidence="7" id="KW-0408">Iron</keyword>